<organism evidence="2 3">
    <name type="scientific">Colletotrichum fructicola (strain Nara gc5)</name>
    <name type="common">Anthracnose fungus</name>
    <name type="synonym">Colletotrichum gloeosporioides (strain Nara gc5)</name>
    <dbReference type="NCBI Taxonomy" id="1213859"/>
    <lineage>
        <taxon>Eukaryota</taxon>
        <taxon>Fungi</taxon>
        <taxon>Dikarya</taxon>
        <taxon>Ascomycota</taxon>
        <taxon>Pezizomycotina</taxon>
        <taxon>Sordariomycetes</taxon>
        <taxon>Hypocreomycetidae</taxon>
        <taxon>Glomerellales</taxon>
        <taxon>Glomerellaceae</taxon>
        <taxon>Colletotrichum</taxon>
        <taxon>Colletotrichum gloeosporioides species complex</taxon>
    </lineage>
</organism>
<dbReference type="OrthoDB" id="4845918at2759"/>
<proteinExistence type="predicted"/>
<comment type="caution">
    <text evidence="2">The sequence shown here is derived from an EMBL/GenBank/DDBJ whole genome shotgun (WGS) entry which is preliminary data.</text>
</comment>
<reference evidence="2 3" key="2">
    <citation type="submission" date="2020-04" db="EMBL/GenBank/DDBJ databases">
        <title>Genome sequencing and assembly of multiple isolates from the Colletotrichum gloeosporioides species complex.</title>
        <authorList>
            <person name="Gan P."/>
            <person name="Shirasu K."/>
        </authorList>
    </citation>
    <scope>NUCLEOTIDE SEQUENCE [LARGE SCALE GENOMIC DNA]</scope>
    <source>
        <strain evidence="2 3">Nara gc5</strain>
    </source>
</reference>
<sequence length="327" mass="39481">MHTSNSKIQRKPREQLNEMLRIQRPEPITAHAINQRFHHEEQQIRKEMELIQREDARQTHLRQQESEEEPEHQHDPLTEQQLLSMTTNWTFGEGEISPYDSDEPRDVARQRTQTEITYGFHPSVDDSSSEEEPDDQENRIKQLLKYQEIDMLQDKQHRHFYGTSANQRDRDYTPQLHTEDHPALRSNHRLHQTLFWPQCFHDRCKEHMGEKHDYQFYPRRHNDEPIREIYSTSAMIGWTMVLFEDNLAVFRPSPQFPMRRQHDNDMKWDECQQDECQVHYQEKARAWRVMKNGPRPPQVKIRENSLTKARREGKQITYPGHSEQSKN</sequence>
<reference evidence="2 3" key="1">
    <citation type="submission" date="2012-08" db="EMBL/GenBank/DDBJ databases">
        <authorList>
            <person name="Gan P.H.P."/>
            <person name="Ikeda K."/>
            <person name="Irieda H."/>
            <person name="Narusaka M."/>
            <person name="O'Connell R.J."/>
            <person name="Narusaka Y."/>
            <person name="Takano Y."/>
            <person name="Kubo Y."/>
            <person name="Shirasu K."/>
        </authorList>
    </citation>
    <scope>NUCLEOTIDE SEQUENCE [LARGE SCALE GENOMIC DNA]</scope>
    <source>
        <strain evidence="2 3">Nara gc5</strain>
    </source>
</reference>
<evidence type="ECO:0000313" key="2">
    <source>
        <dbReference type="EMBL" id="KAF4476860.1"/>
    </source>
</evidence>
<dbReference type="RefSeq" id="XP_031875813.2">
    <property type="nucleotide sequence ID" value="XM_032027869.2"/>
</dbReference>
<feature type="compositionally biased region" description="Basic and acidic residues" evidence="1">
    <location>
        <begin position="38"/>
        <end position="77"/>
    </location>
</feature>
<evidence type="ECO:0000313" key="3">
    <source>
        <dbReference type="Proteomes" id="UP000011096"/>
    </source>
</evidence>
<accession>A0A7J6IKG6</accession>
<dbReference type="AlphaFoldDB" id="A0A7J6IKG6"/>
<evidence type="ECO:0000256" key="1">
    <source>
        <dbReference type="SAM" id="MobiDB-lite"/>
    </source>
</evidence>
<name>A0A7J6IKG6_COLFN</name>
<dbReference type="EMBL" id="ANPB02000009">
    <property type="protein sequence ID" value="KAF4476860.1"/>
    <property type="molecule type" value="Genomic_DNA"/>
</dbReference>
<dbReference type="InParanoid" id="A0A7J6IKG6"/>
<protein>
    <submittedName>
        <fullName evidence="2">Uncharacterized protein</fullName>
    </submittedName>
</protein>
<dbReference type="GeneID" id="43611984"/>
<keyword evidence="3" id="KW-1185">Reference proteome</keyword>
<feature type="compositionally biased region" description="Basic and acidic residues" evidence="1">
    <location>
        <begin position="300"/>
        <end position="314"/>
    </location>
</feature>
<feature type="region of interest" description="Disordered" evidence="1">
    <location>
        <begin position="292"/>
        <end position="327"/>
    </location>
</feature>
<dbReference type="Proteomes" id="UP000011096">
    <property type="component" value="Unassembled WGS sequence"/>
</dbReference>
<feature type="region of interest" description="Disordered" evidence="1">
    <location>
        <begin position="114"/>
        <end position="137"/>
    </location>
</feature>
<gene>
    <name evidence="2" type="ORF">CGGC5_v014916</name>
</gene>
<feature type="region of interest" description="Disordered" evidence="1">
    <location>
        <begin position="38"/>
        <end position="78"/>
    </location>
</feature>